<sequence length="189" mass="19906">MGVDGSPSESWFPRERLLALVVPPPPPALVPVVPEPGPPRVPSRVGPRPQDDWDWSDTETSEGSAQSPGKGSGGLASSGTLVQSMVRNLEKQLEAPAKKPAGGVSLFSVPSAGPQRAAVPGGKPQVGCRTQRLPCSLLQSQLRVWDPGLGLRAHPCATRQLTSRPSSSPLPLQEWRDAHSPVLVVCVPC</sequence>
<name>A0A212CJQ7_CEREH</name>
<organism evidence="2 3">
    <name type="scientific">Cervus elaphus hippelaphus</name>
    <name type="common">European red deer</name>
    <dbReference type="NCBI Taxonomy" id="46360"/>
    <lineage>
        <taxon>Eukaryota</taxon>
        <taxon>Metazoa</taxon>
        <taxon>Chordata</taxon>
        <taxon>Craniata</taxon>
        <taxon>Vertebrata</taxon>
        <taxon>Euteleostomi</taxon>
        <taxon>Mammalia</taxon>
        <taxon>Eutheria</taxon>
        <taxon>Laurasiatheria</taxon>
        <taxon>Artiodactyla</taxon>
        <taxon>Ruminantia</taxon>
        <taxon>Pecora</taxon>
        <taxon>Cervidae</taxon>
        <taxon>Cervinae</taxon>
        <taxon>Cervus</taxon>
    </lineage>
</organism>
<accession>A0A212CJQ7</accession>
<dbReference type="Proteomes" id="UP000242450">
    <property type="component" value="Chromosome 19"/>
</dbReference>
<protein>
    <submittedName>
        <fullName evidence="2">Uncharacterized protein</fullName>
    </submittedName>
</protein>
<proteinExistence type="predicted"/>
<evidence type="ECO:0000313" key="3">
    <source>
        <dbReference type="Proteomes" id="UP000242450"/>
    </source>
</evidence>
<reference evidence="2 3" key="1">
    <citation type="journal article" date="2018" name="Mol. Genet. Genomics">
        <title>The red deer Cervus elaphus genome CerEla1.0: sequencing, annotating, genes, and chromosomes.</title>
        <authorList>
            <person name="Bana N.A."/>
            <person name="Nyiri A."/>
            <person name="Nagy J."/>
            <person name="Frank K."/>
            <person name="Nagy T."/>
            <person name="Steger V."/>
            <person name="Schiller M."/>
            <person name="Lakatos P."/>
            <person name="Sugar L."/>
            <person name="Horn P."/>
            <person name="Barta E."/>
            <person name="Orosz L."/>
        </authorList>
    </citation>
    <scope>NUCLEOTIDE SEQUENCE [LARGE SCALE GENOMIC DNA]</scope>
    <source>
        <strain evidence="2">Hungarian</strain>
    </source>
</reference>
<evidence type="ECO:0000313" key="2">
    <source>
        <dbReference type="EMBL" id="OWK06155.1"/>
    </source>
</evidence>
<feature type="compositionally biased region" description="Pro residues" evidence="1">
    <location>
        <begin position="23"/>
        <end position="41"/>
    </location>
</feature>
<comment type="caution">
    <text evidence="2">The sequence shown here is derived from an EMBL/GenBank/DDBJ whole genome shotgun (WGS) entry which is preliminary data.</text>
</comment>
<dbReference type="AlphaFoldDB" id="A0A212CJQ7"/>
<evidence type="ECO:0000256" key="1">
    <source>
        <dbReference type="SAM" id="MobiDB-lite"/>
    </source>
</evidence>
<dbReference type="EMBL" id="MKHE01000019">
    <property type="protein sequence ID" value="OWK06155.1"/>
    <property type="molecule type" value="Genomic_DNA"/>
</dbReference>
<gene>
    <name evidence="2" type="ORF">Celaphus_00012963</name>
</gene>
<dbReference type="OrthoDB" id="515971at2759"/>
<keyword evidence="3" id="KW-1185">Reference proteome</keyword>
<feature type="region of interest" description="Disordered" evidence="1">
    <location>
        <begin position="23"/>
        <end position="78"/>
    </location>
</feature>